<dbReference type="Gene3D" id="3.90.220.20">
    <property type="entry name" value="DNA methylase specificity domains"/>
    <property type="match status" value="2"/>
</dbReference>
<feature type="domain" description="Type I restriction modification DNA specificity" evidence="4">
    <location>
        <begin position="2"/>
        <end position="188"/>
    </location>
</feature>
<evidence type="ECO:0000259" key="4">
    <source>
        <dbReference type="Pfam" id="PF01420"/>
    </source>
</evidence>
<proteinExistence type="inferred from homology"/>
<dbReference type="Proteomes" id="UP000272117">
    <property type="component" value="Unassembled WGS sequence"/>
</dbReference>
<dbReference type="GO" id="GO:0004519">
    <property type="term" value="F:endonuclease activity"/>
    <property type="evidence" value="ECO:0007669"/>
    <property type="project" value="UniProtKB-KW"/>
</dbReference>
<keyword evidence="5" id="KW-0255">Endonuclease</keyword>
<keyword evidence="6" id="KW-1185">Reference proteome</keyword>
<keyword evidence="2" id="KW-0680">Restriction system</keyword>
<feature type="domain" description="Type I restriction modification DNA specificity" evidence="4">
    <location>
        <begin position="208"/>
        <end position="382"/>
    </location>
</feature>
<accession>A0A3M9MTM7</accession>
<evidence type="ECO:0000313" key="5">
    <source>
        <dbReference type="EMBL" id="RNI28849.1"/>
    </source>
</evidence>
<dbReference type="GO" id="GO:0009307">
    <property type="term" value="P:DNA restriction-modification system"/>
    <property type="evidence" value="ECO:0007669"/>
    <property type="project" value="UniProtKB-KW"/>
</dbReference>
<gene>
    <name evidence="5" type="ORF">EFB08_09485</name>
</gene>
<evidence type="ECO:0000313" key="6">
    <source>
        <dbReference type="Proteomes" id="UP000272117"/>
    </source>
</evidence>
<dbReference type="PANTHER" id="PTHR30408">
    <property type="entry name" value="TYPE-1 RESTRICTION ENZYME ECOKI SPECIFICITY PROTEIN"/>
    <property type="match status" value="1"/>
</dbReference>
<dbReference type="EMBL" id="RJJD01000004">
    <property type="protein sequence ID" value="RNI28849.1"/>
    <property type="molecule type" value="Genomic_DNA"/>
</dbReference>
<keyword evidence="5" id="KW-0540">Nuclease</keyword>
<evidence type="ECO:0000256" key="2">
    <source>
        <dbReference type="ARBA" id="ARBA00022747"/>
    </source>
</evidence>
<dbReference type="SUPFAM" id="SSF116734">
    <property type="entry name" value="DNA methylase specificity domain"/>
    <property type="match status" value="2"/>
</dbReference>
<dbReference type="AlphaFoldDB" id="A0A3M9MTM7"/>
<keyword evidence="3" id="KW-0238">DNA-binding</keyword>
<dbReference type="RefSeq" id="WP_123126704.1">
    <property type="nucleotide sequence ID" value="NZ_RJJD01000004.1"/>
</dbReference>
<dbReference type="GO" id="GO:0003677">
    <property type="term" value="F:DNA binding"/>
    <property type="evidence" value="ECO:0007669"/>
    <property type="project" value="UniProtKB-KW"/>
</dbReference>
<comment type="similarity">
    <text evidence="1">Belongs to the type-I restriction system S methylase family.</text>
</comment>
<evidence type="ECO:0000256" key="1">
    <source>
        <dbReference type="ARBA" id="ARBA00010923"/>
    </source>
</evidence>
<dbReference type="PANTHER" id="PTHR30408:SF13">
    <property type="entry name" value="TYPE I RESTRICTION ENZYME HINDI SPECIFICITY SUBUNIT"/>
    <property type="match status" value="1"/>
</dbReference>
<dbReference type="InterPro" id="IPR000055">
    <property type="entry name" value="Restrct_endonuc_typeI_TRD"/>
</dbReference>
<dbReference type="CDD" id="cd17278">
    <property type="entry name" value="RMtype1_S_LdeBORF1052P-TRD2-CR2"/>
    <property type="match status" value="1"/>
</dbReference>
<evidence type="ECO:0000256" key="3">
    <source>
        <dbReference type="ARBA" id="ARBA00023125"/>
    </source>
</evidence>
<protein>
    <submittedName>
        <fullName evidence="5">Restriction endonuclease subunit S</fullName>
    </submittedName>
</protein>
<keyword evidence="5" id="KW-0378">Hydrolase</keyword>
<organism evidence="5 6">
    <name type="scientific">Rufibacter latericius</name>
    <dbReference type="NCBI Taxonomy" id="2487040"/>
    <lineage>
        <taxon>Bacteria</taxon>
        <taxon>Pseudomonadati</taxon>
        <taxon>Bacteroidota</taxon>
        <taxon>Cytophagia</taxon>
        <taxon>Cytophagales</taxon>
        <taxon>Hymenobacteraceae</taxon>
        <taxon>Rufibacter</taxon>
    </lineage>
</organism>
<reference evidence="5 6" key="1">
    <citation type="submission" date="2018-11" db="EMBL/GenBank/DDBJ databases">
        <title>Rufibacter latericius sp. nov., isolated from water in Baiyang Lake.</title>
        <authorList>
            <person name="Yang Y."/>
        </authorList>
    </citation>
    <scope>NUCLEOTIDE SEQUENCE [LARGE SCALE GENOMIC DNA]</scope>
    <source>
        <strain evidence="5 6">R-22-1c-1</strain>
    </source>
</reference>
<dbReference type="InterPro" id="IPR044946">
    <property type="entry name" value="Restrct_endonuc_typeI_TRD_sf"/>
</dbReference>
<dbReference type="OrthoDB" id="825893at2"/>
<dbReference type="Pfam" id="PF01420">
    <property type="entry name" value="Methylase_S"/>
    <property type="match status" value="2"/>
</dbReference>
<comment type="caution">
    <text evidence="5">The sequence shown here is derived from an EMBL/GenBank/DDBJ whole genome shotgun (WGS) entry which is preliminary data.</text>
</comment>
<sequence>MTNWKTYRLGNIVDIKHGYAYKGEFFSTESTNDLLVTPGNFNIGGGFKEDKYKYYNGETIESYVLNPGDVIVTMTDLSKDGDTLGYAAIVPEIPGKRLHHNQRIGLLQFKNKEFSKEFIYWLLRTKTYQSFVLGGATGTTVKHTAPTRIQGYVFSAPDFSTQIRIAEILSALDDKIELNRRMNQTLEQMVQTLFQQYFVNGIDEENLPEGWKIKTLGDLVDITSSKRIFLNEYVTEGIPFYRGKEIIQLHHAGIISTELFITEEKFNSIKAKFGAPKEGDILLTSVGTIGVPYLVYKDDEFYFKDGNITWIKNYLDYVGPIYVYQWLISDKGQSSIDNITIGSTQKAVTIQSLKTMQVVTPPKKLHDTICNQIEVLRTKVTHNNKEIRTLIETRDYLLPKLMSGEIDVMQTQPEALHEPVLS</sequence>
<name>A0A3M9MTM7_9BACT</name>
<dbReference type="InterPro" id="IPR052021">
    <property type="entry name" value="Type-I_RS_S_subunit"/>
</dbReference>